<sequence>MALSGIVGFCAGIGFTTVTDDIKPSLPPILQSDDLYRLIIENPSLDQAVINYEGRRAATLCLAKSYQPPTRSELSLPSNIHDMLNNDADITNFMIFFDDHGELLFSLTAHYGDIPKRVGLSWGECLDFLKKTQ</sequence>
<organism evidence="1 2">
    <name type="scientific">Elstera cyanobacteriorum</name>
    <dbReference type="NCBI Taxonomy" id="2022747"/>
    <lineage>
        <taxon>Bacteria</taxon>
        <taxon>Pseudomonadati</taxon>
        <taxon>Pseudomonadota</taxon>
        <taxon>Alphaproteobacteria</taxon>
        <taxon>Rhodospirillales</taxon>
        <taxon>Rhodospirillaceae</taxon>
        <taxon>Elstera</taxon>
    </lineage>
</organism>
<comment type="caution">
    <text evidence="1">The sequence shown here is derived from an EMBL/GenBank/DDBJ whole genome shotgun (WGS) entry which is preliminary data.</text>
</comment>
<evidence type="ECO:0000313" key="1">
    <source>
        <dbReference type="EMBL" id="OYQ18119.1"/>
    </source>
</evidence>
<dbReference type="EMBL" id="NOXS01000033">
    <property type="protein sequence ID" value="OYQ18119.1"/>
    <property type="molecule type" value="Genomic_DNA"/>
</dbReference>
<protein>
    <submittedName>
        <fullName evidence="1">Uncharacterized protein</fullName>
    </submittedName>
</protein>
<evidence type="ECO:0000313" key="2">
    <source>
        <dbReference type="Proteomes" id="UP000216361"/>
    </source>
</evidence>
<gene>
    <name evidence="1" type="ORF">CHR90_14260</name>
</gene>
<name>A0A255XMC2_9PROT</name>
<dbReference type="Proteomes" id="UP000216361">
    <property type="component" value="Unassembled WGS sequence"/>
</dbReference>
<accession>A0A255XMC2</accession>
<reference evidence="1 2" key="1">
    <citation type="submission" date="2017-07" db="EMBL/GenBank/DDBJ databases">
        <title>Elstera cyanobacteriorum sp. nov., a novel bacterium isolated from cyanobacterial aggregates in a eutrophic lake.</title>
        <authorList>
            <person name="Cai H."/>
        </authorList>
    </citation>
    <scope>NUCLEOTIDE SEQUENCE [LARGE SCALE GENOMIC DNA]</scope>
    <source>
        <strain evidence="1 2">TH019</strain>
    </source>
</reference>
<keyword evidence="2" id="KW-1185">Reference proteome</keyword>
<dbReference type="AlphaFoldDB" id="A0A255XMC2"/>
<proteinExistence type="predicted"/>